<dbReference type="OrthoDB" id="6429740at2759"/>
<dbReference type="Pfam" id="PF03564">
    <property type="entry name" value="DUF1759"/>
    <property type="match status" value="1"/>
</dbReference>
<protein>
    <submittedName>
        <fullName evidence="1">Uncharacterized protein</fullName>
    </submittedName>
</protein>
<accession>A0A4Y2BF74</accession>
<dbReference type="EMBL" id="BGPR01000068">
    <property type="protein sequence ID" value="GBL90035.1"/>
    <property type="molecule type" value="Genomic_DNA"/>
</dbReference>
<proteinExistence type="predicted"/>
<organism evidence="1 2">
    <name type="scientific">Araneus ventricosus</name>
    <name type="common">Orbweaver spider</name>
    <name type="synonym">Epeira ventricosa</name>
    <dbReference type="NCBI Taxonomy" id="182803"/>
    <lineage>
        <taxon>Eukaryota</taxon>
        <taxon>Metazoa</taxon>
        <taxon>Ecdysozoa</taxon>
        <taxon>Arthropoda</taxon>
        <taxon>Chelicerata</taxon>
        <taxon>Arachnida</taxon>
        <taxon>Araneae</taxon>
        <taxon>Araneomorphae</taxon>
        <taxon>Entelegynae</taxon>
        <taxon>Araneoidea</taxon>
        <taxon>Araneidae</taxon>
        <taxon>Araneus</taxon>
    </lineage>
</organism>
<dbReference type="InterPro" id="IPR005312">
    <property type="entry name" value="DUF1759"/>
</dbReference>
<gene>
    <name evidence="1" type="ORF">AVEN_178427_1</name>
</gene>
<dbReference type="Proteomes" id="UP000499080">
    <property type="component" value="Unassembled WGS sequence"/>
</dbReference>
<evidence type="ECO:0000313" key="2">
    <source>
        <dbReference type="Proteomes" id="UP000499080"/>
    </source>
</evidence>
<reference evidence="1 2" key="1">
    <citation type="journal article" date="2019" name="Sci. Rep.">
        <title>Orb-weaving spider Araneus ventricosus genome elucidates the spidroin gene catalogue.</title>
        <authorList>
            <person name="Kono N."/>
            <person name="Nakamura H."/>
            <person name="Ohtoshi R."/>
            <person name="Moran D.A.P."/>
            <person name="Shinohara A."/>
            <person name="Yoshida Y."/>
            <person name="Fujiwara M."/>
            <person name="Mori M."/>
            <person name="Tomita M."/>
            <person name="Arakawa K."/>
        </authorList>
    </citation>
    <scope>NUCLEOTIDE SEQUENCE [LARGE SCALE GENOMIC DNA]</scope>
</reference>
<comment type="caution">
    <text evidence="1">The sequence shown here is derived from an EMBL/GenBank/DDBJ whole genome shotgun (WGS) entry which is preliminary data.</text>
</comment>
<evidence type="ECO:0000313" key="1">
    <source>
        <dbReference type="EMBL" id="GBL90035.1"/>
    </source>
</evidence>
<sequence length="164" mass="18625">MGGNAQVRNLGNKNTEFSLRGGAMDNLILFMQCLYRPFVLVQWIRIYSVLNVTFREVFAATVVANKGLPDSSKFSYLIGAIRGPTKLLSGFSMSGKCYKEAWATLSNRYDNRRNLAYALLSKFINVKPIKLNNPKSVFEVPDNCNLVIRNLKTLRFEFKMNLPT</sequence>
<name>A0A4Y2BF74_ARAVE</name>
<keyword evidence="2" id="KW-1185">Reference proteome</keyword>
<dbReference type="AlphaFoldDB" id="A0A4Y2BF74"/>